<evidence type="ECO:0000313" key="2">
    <source>
        <dbReference type="Proteomes" id="UP000093514"/>
    </source>
</evidence>
<gene>
    <name evidence="1" type="ORF">U472_05000</name>
</gene>
<keyword evidence="2" id="KW-1185">Reference proteome</keyword>
<dbReference type="EMBL" id="LWDV01000008">
    <property type="protein sequence ID" value="OCL26855.1"/>
    <property type="molecule type" value="Genomic_DNA"/>
</dbReference>
<name>A0A1C0A9B7_9FIRM</name>
<protein>
    <submittedName>
        <fullName evidence="1">Uncharacterized protein</fullName>
    </submittedName>
</protein>
<reference evidence="1 2" key="2">
    <citation type="submission" date="2016-08" db="EMBL/GenBank/DDBJ databases">
        <title>Orenia metallireducens sp. nov. strain Z6, a Novel Metal-reducing Firmicute from the Deep Subsurface.</title>
        <authorList>
            <person name="Maxim B.I."/>
            <person name="Kenneth K."/>
            <person name="Flynn T.M."/>
            <person name="Oloughlin E.J."/>
            <person name="Locke R.A."/>
            <person name="Weber J.R."/>
            <person name="Egan S.M."/>
            <person name="Mackie R.I."/>
            <person name="Cann I.K."/>
        </authorList>
    </citation>
    <scope>NUCLEOTIDE SEQUENCE [LARGE SCALE GENOMIC DNA]</scope>
    <source>
        <strain evidence="1 2">Z6</strain>
    </source>
</reference>
<comment type="caution">
    <text evidence="1">The sequence shown here is derived from an EMBL/GenBank/DDBJ whole genome shotgun (WGS) entry which is preliminary data.</text>
</comment>
<dbReference type="AlphaFoldDB" id="A0A1C0A9B7"/>
<dbReference type="Proteomes" id="UP000093514">
    <property type="component" value="Unassembled WGS sequence"/>
</dbReference>
<accession>A0A1C0A9B7</accession>
<reference evidence="2" key="1">
    <citation type="submission" date="2016-07" db="EMBL/GenBank/DDBJ databases">
        <authorList>
            <person name="Florea S."/>
            <person name="Webb J.S."/>
            <person name="Jaromczyk J."/>
            <person name="Schardl C.L."/>
        </authorList>
    </citation>
    <scope>NUCLEOTIDE SEQUENCE [LARGE SCALE GENOMIC DNA]</scope>
    <source>
        <strain evidence="2">Z6</strain>
    </source>
</reference>
<evidence type="ECO:0000313" key="1">
    <source>
        <dbReference type="EMBL" id="OCL26855.1"/>
    </source>
</evidence>
<sequence>MSKVSVVIMIFLLTITFYNQALAVETGGEFEILLAGVLQEDGSFDNEILESLNLELFLPQIGNNEIRYEFKINNLLQDLLAGDNASYFTKKLYIKHKFDNFHLTLGRQPVSWSFGSLLNPVDYTLGAVALDEENNNKYTDALETYIPINWNSSLSIITSFPSGFSDKSEEMKWGVRGRMGVKDYDLTLNYVQEAEMSNQVGENFQVTSVIPKQRLGLTLKGDIGNLGVYSSFGHYFDDRIENSNSYLLGADYSYNLNYYTKINMQVEYLGVDFNSLRLEQMSYLNVDNRDNRLSLLTGSISYPIDDFSSISLTTIVSLDDSSLMLNPSYQNILPGNINLDISTSIFLGKEDSLFGPVSQMPQLITSISMSYLF</sequence>
<dbReference type="OrthoDB" id="2111453at2"/>
<dbReference type="RefSeq" id="WP_068716151.1">
    <property type="nucleotide sequence ID" value="NZ_LWDV01000008.1"/>
</dbReference>
<organism evidence="1 2">
    <name type="scientific">Orenia metallireducens</name>
    <dbReference type="NCBI Taxonomy" id="1413210"/>
    <lineage>
        <taxon>Bacteria</taxon>
        <taxon>Bacillati</taxon>
        <taxon>Bacillota</taxon>
        <taxon>Clostridia</taxon>
        <taxon>Halanaerobiales</taxon>
        <taxon>Halobacteroidaceae</taxon>
        <taxon>Orenia</taxon>
    </lineage>
</organism>
<proteinExistence type="predicted"/>